<feature type="region of interest" description="Disordered" evidence="1">
    <location>
        <begin position="1"/>
        <end position="26"/>
    </location>
</feature>
<dbReference type="EMBL" id="VIEB01000005">
    <property type="protein sequence ID" value="TQE14221.1"/>
    <property type="molecule type" value="Genomic_DNA"/>
</dbReference>
<evidence type="ECO:0000313" key="3">
    <source>
        <dbReference type="Proteomes" id="UP000315295"/>
    </source>
</evidence>
<gene>
    <name evidence="2" type="ORF">C1H46_000140</name>
</gene>
<accession>A0A540NT68</accession>
<reference evidence="2 3" key="1">
    <citation type="journal article" date="2019" name="G3 (Bethesda)">
        <title>Sequencing of a Wild Apple (Malus baccata) Genome Unravels the Differences Between Cultivated and Wild Apple Species Regarding Disease Resistance and Cold Tolerance.</title>
        <authorList>
            <person name="Chen X."/>
        </authorList>
    </citation>
    <scope>NUCLEOTIDE SEQUENCE [LARGE SCALE GENOMIC DNA]</scope>
    <source>
        <strain evidence="3">cv. Shandingzi</strain>
        <tissue evidence="2">Leaves</tissue>
    </source>
</reference>
<comment type="caution">
    <text evidence="2">The sequence shown here is derived from an EMBL/GenBank/DDBJ whole genome shotgun (WGS) entry which is preliminary data.</text>
</comment>
<proteinExistence type="predicted"/>
<protein>
    <submittedName>
        <fullName evidence="2">Uncharacterized protein</fullName>
    </submittedName>
</protein>
<dbReference type="Proteomes" id="UP000315295">
    <property type="component" value="Unassembled WGS sequence"/>
</dbReference>
<name>A0A540NT68_MALBA</name>
<evidence type="ECO:0000256" key="1">
    <source>
        <dbReference type="SAM" id="MobiDB-lite"/>
    </source>
</evidence>
<dbReference type="AlphaFoldDB" id="A0A540NT68"/>
<sequence>MSHLIRSHKAVTTAPHSIPPPTTSTATAHVEMDPKPVNLVDPVDPVDSLISQAPTSSTSSVALPVANISYNIHYNVQAKKNTRGPCRQLKTAKVTWVTNKRIMIGYDDRHRATPMMEQHSALAHDISHIVRTYCSMRWKSWKAMPDEVRTNVRDYLSQMSLIVKVLNELGIHLLDIRTSSTFEPLQLEHAQNSAPYTYELVLIPEAFLP</sequence>
<evidence type="ECO:0000313" key="2">
    <source>
        <dbReference type="EMBL" id="TQE14221.1"/>
    </source>
</evidence>
<organism evidence="2 3">
    <name type="scientific">Malus baccata</name>
    <name type="common">Siberian crab apple</name>
    <name type="synonym">Pyrus baccata</name>
    <dbReference type="NCBI Taxonomy" id="106549"/>
    <lineage>
        <taxon>Eukaryota</taxon>
        <taxon>Viridiplantae</taxon>
        <taxon>Streptophyta</taxon>
        <taxon>Embryophyta</taxon>
        <taxon>Tracheophyta</taxon>
        <taxon>Spermatophyta</taxon>
        <taxon>Magnoliopsida</taxon>
        <taxon>eudicotyledons</taxon>
        <taxon>Gunneridae</taxon>
        <taxon>Pentapetalae</taxon>
        <taxon>rosids</taxon>
        <taxon>fabids</taxon>
        <taxon>Rosales</taxon>
        <taxon>Rosaceae</taxon>
        <taxon>Amygdaloideae</taxon>
        <taxon>Maleae</taxon>
        <taxon>Malus</taxon>
    </lineage>
</organism>
<keyword evidence="3" id="KW-1185">Reference proteome</keyword>